<organism evidence="1 2">
    <name type="scientific">Kryptobacter tengchongensis</name>
    <dbReference type="NCBI Taxonomy" id="1643429"/>
    <lineage>
        <taxon>Bacteria</taxon>
        <taxon>Pseudomonadati</taxon>
        <taxon>Candidatus Kryptoniota</taxon>
        <taxon>Candidatus Kryptobacter</taxon>
    </lineage>
</organism>
<evidence type="ECO:0000313" key="1">
    <source>
        <dbReference type="EMBL" id="CUT01872.1"/>
    </source>
</evidence>
<sequence length="226" mass="24834">MTGKIFKTAILFIFVFLTGCGPTYLPAIFDSAPPMSTPTEVKGNSTFVGGYYNQTDGFHKGESNKFLRVNFNKAIGGSWYRFSGGALAYFGEYNVTQHEDRGKKSYFGIGADIDANAFLPLRFLNIGIGLYGGVISEFGDYALIWKGEGENSILKIFTPLSFSYFFTQFNISENDKLSVRLGLGLPGGYSLGVSYYNINYGGFWVGFHPSGEKLSFTSVGVSVRIK</sequence>
<protein>
    <submittedName>
        <fullName evidence="1">Uncharacterized protein</fullName>
    </submittedName>
</protein>
<proteinExistence type="predicted"/>
<accession>A0A916LJN9</accession>
<dbReference type="EMBL" id="CZVV01000058">
    <property type="protein sequence ID" value="CUT01872.1"/>
    <property type="molecule type" value="Genomic_DNA"/>
</dbReference>
<name>A0A916LJN9_KRYT1</name>
<dbReference type="PROSITE" id="PS51257">
    <property type="entry name" value="PROKAR_LIPOPROTEIN"/>
    <property type="match status" value="1"/>
</dbReference>
<evidence type="ECO:0000313" key="2">
    <source>
        <dbReference type="Proteomes" id="UP000243105"/>
    </source>
</evidence>
<dbReference type="RefSeq" id="WP_072263937.1">
    <property type="nucleotide sequence ID" value="NZ_CZVV01000058.1"/>
</dbReference>
<gene>
    <name evidence="1" type="ORF">JGI25_00964</name>
</gene>
<dbReference type="Proteomes" id="UP000243105">
    <property type="component" value="Unassembled WGS sequence"/>
</dbReference>
<dbReference type="AlphaFoldDB" id="A0A916LJN9"/>
<reference evidence="1 2" key="1">
    <citation type="submission" date="2015-11" db="EMBL/GenBank/DDBJ databases">
        <authorList>
            <person name="Varghese N."/>
        </authorList>
    </citation>
    <scope>NUCLEOTIDE SEQUENCE [LARGE SCALE GENOMIC DNA]</scope>
    <source>
        <strain evidence="1 2">JGI-25</strain>
    </source>
</reference>
<comment type="caution">
    <text evidence="1">The sequence shown here is derived from an EMBL/GenBank/DDBJ whole genome shotgun (WGS) entry which is preliminary data.</text>
</comment>